<comment type="caution">
    <text evidence="2">The sequence shown here is derived from an EMBL/GenBank/DDBJ whole genome shotgun (WGS) entry which is preliminary data.</text>
</comment>
<gene>
    <name evidence="2" type="ORF">Agabi119p4_8391</name>
</gene>
<feature type="domain" description="Protein kinase" evidence="1">
    <location>
        <begin position="86"/>
        <end position="355"/>
    </location>
</feature>
<dbReference type="Gene3D" id="1.10.510.10">
    <property type="entry name" value="Transferase(Phosphotransferase) domain 1"/>
    <property type="match status" value="1"/>
</dbReference>
<dbReference type="PROSITE" id="PS00108">
    <property type="entry name" value="PROTEIN_KINASE_ST"/>
    <property type="match status" value="1"/>
</dbReference>
<dbReference type="InterPro" id="IPR008271">
    <property type="entry name" value="Ser/Thr_kinase_AS"/>
</dbReference>
<dbReference type="GO" id="GO:0004674">
    <property type="term" value="F:protein serine/threonine kinase activity"/>
    <property type="evidence" value="ECO:0007669"/>
    <property type="project" value="TreeGrafter"/>
</dbReference>
<evidence type="ECO:0000259" key="1">
    <source>
        <dbReference type="PROSITE" id="PS50011"/>
    </source>
</evidence>
<dbReference type="PANTHER" id="PTHR44329">
    <property type="entry name" value="SERINE/THREONINE-PROTEIN KINASE TNNI3K-RELATED"/>
    <property type="match status" value="1"/>
</dbReference>
<dbReference type="Pfam" id="PF07714">
    <property type="entry name" value="PK_Tyr_Ser-Thr"/>
    <property type="match status" value="1"/>
</dbReference>
<dbReference type="SUPFAM" id="SSF56112">
    <property type="entry name" value="Protein kinase-like (PK-like)"/>
    <property type="match status" value="1"/>
</dbReference>
<reference evidence="2 3" key="1">
    <citation type="journal article" name="Sci. Rep.">
        <title>Telomere-to-telomere assembled and centromere annotated genomes of the two main subspecies of the button mushroom Agaricus bisporus reveal especially polymorphic chromosome ends.</title>
        <authorList>
            <person name="Sonnenberg A.S.M."/>
            <person name="Sedaghat-Telgerd N."/>
            <person name="Lavrijssen B."/>
            <person name="Ohm R.A."/>
            <person name="Hendrickx P.M."/>
            <person name="Scholtmeijer K."/>
            <person name="Baars J.J.P."/>
            <person name="van Peer A."/>
        </authorList>
    </citation>
    <scope>NUCLEOTIDE SEQUENCE [LARGE SCALE GENOMIC DNA]</scope>
    <source>
        <strain evidence="2 3">H119_p4</strain>
    </source>
</reference>
<dbReference type="PROSITE" id="PS50011">
    <property type="entry name" value="PROTEIN_KINASE_DOM"/>
    <property type="match status" value="1"/>
</dbReference>
<dbReference type="InterPro" id="IPR000719">
    <property type="entry name" value="Prot_kinase_dom"/>
</dbReference>
<dbReference type="InterPro" id="IPR051681">
    <property type="entry name" value="Ser/Thr_Kinases-Pseudokinases"/>
</dbReference>
<protein>
    <recommendedName>
        <fullName evidence="1">Protein kinase domain-containing protein</fullName>
    </recommendedName>
</protein>
<sequence length="601" mass="67773">MEHTSEAKQVITWLSTILKSRRKRQILLESRGDRAQLLIDYLDAFGSHPEFLRLAEPWLRKHTVIALRKLCENSMLYPTCYALQGVEDVSHKGGGGFCDIFQGRYEGQALCLKVVRLYKKSKINELLKAHAREAILWNQLDHPNIAPFYGIFYQSNPARICLVSPWMEYGDIVDYLNKEPGAPRLPFVYDIALGLEYLHNENIIHGDLKGLNVLVDEHRKARIADFGLSTILTDETLGFTKTTMAPSGHTTRWASPELLEEDARPTRGSDIWAFGCVCYEVLTGGSPYAGCSDIQVVRKLERGELPARLTHARLDVDDAINTKLRKMIEQCWSVEVARRPGCLELLQELGKDNAMWQLREASFKGFISGSQHRFRLLTNSGFSIVGQASTFLEELYHGPSQYLEVGPSEDEKRRMSVQSNGQEVVSRRYSTLSGSSLGIIVPPSGLKRDFYVLPVDNEFKGRHKPYSDQLEAEGEDIVVGASDIRDLQNFHTYGSRPQSNDKDYPFSGIPEIRPYDRLSTPIAHASAKFYDECTPFVTETPWHRGGLSGGEPSPYPIHGTAKQPGRPNPIYTYPPPIYSQPIYAHLTPIYTPIYAPTSPSY</sequence>
<accession>A0A8H7C701</accession>
<dbReference type="Proteomes" id="UP000629468">
    <property type="component" value="Unassembled WGS sequence"/>
</dbReference>
<evidence type="ECO:0000313" key="2">
    <source>
        <dbReference type="EMBL" id="KAF7763854.1"/>
    </source>
</evidence>
<dbReference type="InterPro" id="IPR011009">
    <property type="entry name" value="Kinase-like_dom_sf"/>
</dbReference>
<dbReference type="InterPro" id="IPR001245">
    <property type="entry name" value="Ser-Thr/Tyr_kinase_cat_dom"/>
</dbReference>
<dbReference type="SMART" id="SM00220">
    <property type="entry name" value="S_TKc"/>
    <property type="match status" value="1"/>
</dbReference>
<organism evidence="2 3">
    <name type="scientific">Agaricus bisporus var. burnettii</name>
    <dbReference type="NCBI Taxonomy" id="192524"/>
    <lineage>
        <taxon>Eukaryota</taxon>
        <taxon>Fungi</taxon>
        <taxon>Dikarya</taxon>
        <taxon>Basidiomycota</taxon>
        <taxon>Agaricomycotina</taxon>
        <taxon>Agaricomycetes</taxon>
        <taxon>Agaricomycetidae</taxon>
        <taxon>Agaricales</taxon>
        <taxon>Agaricineae</taxon>
        <taxon>Agaricaceae</taxon>
        <taxon>Agaricus</taxon>
    </lineage>
</organism>
<dbReference type="EMBL" id="JABXXO010000011">
    <property type="protein sequence ID" value="KAF7763854.1"/>
    <property type="molecule type" value="Genomic_DNA"/>
</dbReference>
<dbReference type="GO" id="GO:0005524">
    <property type="term" value="F:ATP binding"/>
    <property type="evidence" value="ECO:0007669"/>
    <property type="project" value="InterPro"/>
</dbReference>
<name>A0A8H7C701_AGABI</name>
<evidence type="ECO:0000313" key="3">
    <source>
        <dbReference type="Proteomes" id="UP000629468"/>
    </source>
</evidence>
<dbReference type="AlphaFoldDB" id="A0A8H7C701"/>
<proteinExistence type="predicted"/>